<dbReference type="GO" id="GO:0008168">
    <property type="term" value="F:methyltransferase activity"/>
    <property type="evidence" value="ECO:0007669"/>
    <property type="project" value="UniProtKB-KW"/>
</dbReference>
<dbReference type="Proteomes" id="UP000777303">
    <property type="component" value="Unassembled WGS sequence"/>
</dbReference>
<name>A0A948TJM8_9LACO</name>
<dbReference type="EMBL" id="JAHLFS010000048">
    <property type="protein sequence ID" value="MBU3851751.1"/>
    <property type="molecule type" value="Genomic_DNA"/>
</dbReference>
<gene>
    <name evidence="1" type="ORF">H9901_03530</name>
</gene>
<sequence length="248" mass="28936">MDYVAQLQMMRQLLPFADITQQITTCLRVINELRQQQLPTVQLTPLGITDTQFVTAMLANNDVQQYHYLRQCDHLLRNFRSYLEATFGMWAYINTSFLDEWVKQFGPHRYLEIMAGNGFISAGLRQRQQNVICTDSFAWRAESTTGRQPWTKILPLDALTAVKRYASQVDVVIMSWSPDGDPVDWQVLQYLRQLSPQPLLFCIGERNGATNSPLFWQHAHSLTDRRLLKVNAQYARFDLMHDRLYVMK</sequence>
<dbReference type="InterPro" id="IPR029063">
    <property type="entry name" value="SAM-dependent_MTases_sf"/>
</dbReference>
<protein>
    <submittedName>
        <fullName evidence="1">SAM-dependent methyltransferase</fullName>
    </submittedName>
</protein>
<dbReference type="AlphaFoldDB" id="A0A948TJM8"/>
<reference evidence="1" key="1">
    <citation type="journal article" date="2021" name="PeerJ">
        <title>Extensive microbial diversity within the chicken gut microbiome revealed by metagenomics and culture.</title>
        <authorList>
            <person name="Gilroy R."/>
            <person name="Ravi A."/>
            <person name="Getino M."/>
            <person name="Pursley I."/>
            <person name="Horton D.L."/>
            <person name="Alikhan N.F."/>
            <person name="Baker D."/>
            <person name="Gharbi K."/>
            <person name="Hall N."/>
            <person name="Watson M."/>
            <person name="Adriaenssens E.M."/>
            <person name="Foster-Nyarko E."/>
            <person name="Jarju S."/>
            <person name="Secka A."/>
            <person name="Antonio M."/>
            <person name="Oren A."/>
            <person name="Chaudhuri R.R."/>
            <person name="La Ragione R."/>
            <person name="Hildebrand F."/>
            <person name="Pallen M.J."/>
        </authorList>
    </citation>
    <scope>NUCLEOTIDE SEQUENCE</scope>
    <source>
        <strain evidence="1">F6-6636</strain>
    </source>
</reference>
<dbReference type="GO" id="GO:0032259">
    <property type="term" value="P:methylation"/>
    <property type="evidence" value="ECO:0007669"/>
    <property type="project" value="UniProtKB-KW"/>
</dbReference>
<evidence type="ECO:0000313" key="2">
    <source>
        <dbReference type="Proteomes" id="UP000777303"/>
    </source>
</evidence>
<proteinExistence type="predicted"/>
<keyword evidence="1" id="KW-0489">Methyltransferase</keyword>
<dbReference type="SUPFAM" id="SSF53335">
    <property type="entry name" value="S-adenosyl-L-methionine-dependent methyltransferases"/>
    <property type="match status" value="1"/>
</dbReference>
<organism evidence="1 2">
    <name type="scientific">Candidatus Paralactobacillus gallistercoris</name>
    <dbReference type="NCBI Taxonomy" id="2838724"/>
    <lineage>
        <taxon>Bacteria</taxon>
        <taxon>Bacillati</taxon>
        <taxon>Bacillota</taxon>
        <taxon>Bacilli</taxon>
        <taxon>Lactobacillales</taxon>
        <taxon>Lactobacillaceae</taxon>
        <taxon>Lactobacillus</taxon>
    </lineage>
</organism>
<accession>A0A948TJM8</accession>
<reference evidence="1" key="2">
    <citation type="submission" date="2021-04" db="EMBL/GenBank/DDBJ databases">
        <authorList>
            <person name="Gilroy R."/>
        </authorList>
    </citation>
    <scope>NUCLEOTIDE SEQUENCE</scope>
    <source>
        <strain evidence="1">F6-6636</strain>
    </source>
</reference>
<comment type="caution">
    <text evidence="1">The sequence shown here is derived from an EMBL/GenBank/DDBJ whole genome shotgun (WGS) entry which is preliminary data.</text>
</comment>
<evidence type="ECO:0000313" key="1">
    <source>
        <dbReference type="EMBL" id="MBU3851751.1"/>
    </source>
</evidence>
<keyword evidence="1" id="KW-0808">Transferase</keyword>